<proteinExistence type="predicted"/>
<gene>
    <name evidence="1" type="ORF">MTR67_036257</name>
</gene>
<accession>A0AAF0ZL03</accession>
<keyword evidence="2" id="KW-1185">Reference proteome</keyword>
<protein>
    <submittedName>
        <fullName evidence="1">Uncharacterized protein</fullName>
    </submittedName>
</protein>
<name>A0AAF0ZL03_SOLVR</name>
<evidence type="ECO:0000313" key="2">
    <source>
        <dbReference type="Proteomes" id="UP001234989"/>
    </source>
</evidence>
<sequence length="224" mass="25168">MAQLFLDFPDIDGLVTVLCEEEDVKGGRLYYCTLGMGIAGFATRKTSTHWVSGVLGSCGQSSSFPPPPWEAEAAESSQTVELPSVLSSKDCTAECSTEVWSKNLLAVMNMTVDLPSVSSSFNDEKVSLKKGNCGCLNPTDKEMMKYLVRGREEHMLFDRFSDFEKRPIFLLVKQPQGFGNLQEKSSQFLMERRDTWTTSKLPGTIKLIVQKLCDFCYYFILLYI</sequence>
<evidence type="ECO:0000313" key="1">
    <source>
        <dbReference type="EMBL" id="WMV42872.1"/>
    </source>
</evidence>
<dbReference type="Proteomes" id="UP001234989">
    <property type="component" value="Chromosome 8"/>
</dbReference>
<dbReference type="AlphaFoldDB" id="A0AAF0ZL03"/>
<reference evidence="1" key="1">
    <citation type="submission" date="2023-08" db="EMBL/GenBank/DDBJ databases">
        <title>A de novo genome assembly of Solanum verrucosum Schlechtendal, a Mexican diploid species geographically isolated from the other diploid A-genome species in potato relatives.</title>
        <authorList>
            <person name="Hosaka K."/>
        </authorList>
    </citation>
    <scope>NUCLEOTIDE SEQUENCE</scope>
    <source>
        <tissue evidence="1">Young leaves</tissue>
    </source>
</reference>
<dbReference type="EMBL" id="CP133619">
    <property type="protein sequence ID" value="WMV42872.1"/>
    <property type="molecule type" value="Genomic_DNA"/>
</dbReference>
<organism evidence="1 2">
    <name type="scientific">Solanum verrucosum</name>
    <dbReference type="NCBI Taxonomy" id="315347"/>
    <lineage>
        <taxon>Eukaryota</taxon>
        <taxon>Viridiplantae</taxon>
        <taxon>Streptophyta</taxon>
        <taxon>Embryophyta</taxon>
        <taxon>Tracheophyta</taxon>
        <taxon>Spermatophyta</taxon>
        <taxon>Magnoliopsida</taxon>
        <taxon>eudicotyledons</taxon>
        <taxon>Gunneridae</taxon>
        <taxon>Pentapetalae</taxon>
        <taxon>asterids</taxon>
        <taxon>lamiids</taxon>
        <taxon>Solanales</taxon>
        <taxon>Solanaceae</taxon>
        <taxon>Solanoideae</taxon>
        <taxon>Solaneae</taxon>
        <taxon>Solanum</taxon>
    </lineage>
</organism>